<evidence type="ECO:0000256" key="5">
    <source>
        <dbReference type="ARBA" id="ARBA00038306"/>
    </source>
</evidence>
<evidence type="ECO:0000256" key="2">
    <source>
        <dbReference type="ARBA" id="ARBA00022729"/>
    </source>
</evidence>
<evidence type="ECO:0000256" key="3">
    <source>
        <dbReference type="ARBA" id="ARBA00023136"/>
    </source>
</evidence>
<name>A0AAJ6AZU8_9HYPH</name>
<proteinExistence type="inferred from homology"/>
<dbReference type="PANTHER" id="PTHR34001">
    <property type="entry name" value="BLL7405 PROTEIN"/>
    <property type="match status" value="1"/>
</dbReference>
<evidence type="ECO:0000313" key="9">
    <source>
        <dbReference type="Proteomes" id="UP001217476"/>
    </source>
</evidence>
<evidence type="ECO:0000256" key="6">
    <source>
        <dbReference type="SAM" id="SignalP"/>
    </source>
</evidence>
<protein>
    <submittedName>
        <fullName evidence="8">Porin family protein</fullName>
    </submittedName>
</protein>
<organism evidence="8 9">
    <name type="scientific">Candidatus Devosia phytovorans</name>
    <dbReference type="NCBI Taxonomy" id="3121372"/>
    <lineage>
        <taxon>Bacteria</taxon>
        <taxon>Pseudomonadati</taxon>
        <taxon>Pseudomonadota</taxon>
        <taxon>Alphaproteobacteria</taxon>
        <taxon>Hyphomicrobiales</taxon>
        <taxon>Devosiaceae</taxon>
        <taxon>Devosia</taxon>
    </lineage>
</organism>
<comment type="subcellular location">
    <subcellularLocation>
        <location evidence="1">Cell outer membrane</location>
    </subcellularLocation>
</comment>
<keyword evidence="3" id="KW-0472">Membrane</keyword>
<dbReference type="Gene3D" id="2.40.160.20">
    <property type="match status" value="1"/>
</dbReference>
<dbReference type="EMBL" id="CP119312">
    <property type="protein sequence ID" value="WEK04522.1"/>
    <property type="molecule type" value="Genomic_DNA"/>
</dbReference>
<dbReference type="InterPro" id="IPR051692">
    <property type="entry name" value="OMP-like"/>
</dbReference>
<evidence type="ECO:0000256" key="1">
    <source>
        <dbReference type="ARBA" id="ARBA00004442"/>
    </source>
</evidence>
<feature type="domain" description="Outer membrane protein beta-barrel" evidence="7">
    <location>
        <begin position="20"/>
        <end position="226"/>
    </location>
</feature>
<dbReference type="Proteomes" id="UP001217476">
    <property type="component" value="Chromosome"/>
</dbReference>
<keyword evidence="4" id="KW-0998">Cell outer membrane</keyword>
<feature type="chain" id="PRO_5042528956" evidence="6">
    <location>
        <begin position="21"/>
        <end position="226"/>
    </location>
</feature>
<reference evidence="8" key="1">
    <citation type="submission" date="2023-03" db="EMBL/GenBank/DDBJ databases">
        <title>Andean soil-derived lignocellulolytic bacterial consortium as a source of novel taxa and putative plastic-active enzymes.</title>
        <authorList>
            <person name="Diaz-Garcia L."/>
            <person name="Chuvochina M."/>
            <person name="Feuerriegel G."/>
            <person name="Bunk B."/>
            <person name="Sproer C."/>
            <person name="Streit W.R."/>
            <person name="Rodriguez L.M."/>
            <person name="Overmann J."/>
            <person name="Jimenez D.J."/>
        </authorList>
    </citation>
    <scope>NUCLEOTIDE SEQUENCE</scope>
    <source>
        <strain evidence="8">MAG 4196</strain>
    </source>
</reference>
<dbReference type="SUPFAM" id="SSF56925">
    <property type="entry name" value="OMPA-like"/>
    <property type="match status" value="1"/>
</dbReference>
<sequence>MKRLGIVLSASLLASASAYAADLNWNSAPSNNLYSPSAASSWSGFYIGANGGFAWGNHETRPITGGATTENNSGGGALGATAGYNLDMGGFVLGTEADLQWAAIGYSEDLAGGGEFKSDIDFFGTIRGRAGMTFGQVMPYVTGGFAAGRGTTSEPNGGGATVSQSATHMGWTIGAGLEAQATSNISLKAEYLYVDLGTQEYAGLPSGGLDVTQRFSVVRAGVNYKF</sequence>
<dbReference type="InterPro" id="IPR011250">
    <property type="entry name" value="OMP/PagP_B-barrel"/>
</dbReference>
<dbReference type="GO" id="GO:0009279">
    <property type="term" value="C:cell outer membrane"/>
    <property type="evidence" value="ECO:0007669"/>
    <property type="project" value="UniProtKB-SubCell"/>
</dbReference>
<comment type="similarity">
    <text evidence="5">Belongs to the Omp25/RopB family.</text>
</comment>
<dbReference type="AlphaFoldDB" id="A0AAJ6AZU8"/>
<evidence type="ECO:0000259" key="7">
    <source>
        <dbReference type="Pfam" id="PF13505"/>
    </source>
</evidence>
<feature type="signal peptide" evidence="6">
    <location>
        <begin position="1"/>
        <end position="20"/>
    </location>
</feature>
<accession>A0AAJ6AZU8</accession>
<evidence type="ECO:0000256" key="4">
    <source>
        <dbReference type="ARBA" id="ARBA00023237"/>
    </source>
</evidence>
<keyword evidence="2 6" id="KW-0732">Signal</keyword>
<gene>
    <name evidence="8" type="ORF">P0Y65_20490</name>
</gene>
<dbReference type="Pfam" id="PF13505">
    <property type="entry name" value="OMP_b-brl"/>
    <property type="match status" value="1"/>
</dbReference>
<evidence type="ECO:0000313" key="8">
    <source>
        <dbReference type="EMBL" id="WEK04522.1"/>
    </source>
</evidence>
<dbReference type="PANTHER" id="PTHR34001:SF3">
    <property type="entry name" value="BLL7405 PROTEIN"/>
    <property type="match status" value="1"/>
</dbReference>
<dbReference type="InterPro" id="IPR027385">
    <property type="entry name" value="Beta-barrel_OMP"/>
</dbReference>